<name>X1MFS0_9ZZZZ</name>
<gene>
    <name evidence="1" type="ORF">S06H3_34462</name>
</gene>
<sequence>MTWLLIGVRVGDVKAWTMLPMRGNIAEVFSEKEKKETVSTVGGEG</sequence>
<reference evidence="1" key="1">
    <citation type="journal article" date="2014" name="Front. Microbiol.">
        <title>High frequency of phylogenetically diverse reductive dehalogenase-homologous genes in deep subseafloor sedimentary metagenomes.</title>
        <authorList>
            <person name="Kawai M."/>
            <person name="Futagami T."/>
            <person name="Toyoda A."/>
            <person name="Takaki Y."/>
            <person name="Nishi S."/>
            <person name="Hori S."/>
            <person name="Arai W."/>
            <person name="Tsubouchi T."/>
            <person name="Morono Y."/>
            <person name="Uchiyama I."/>
            <person name="Ito T."/>
            <person name="Fujiyama A."/>
            <person name="Inagaki F."/>
            <person name="Takami H."/>
        </authorList>
    </citation>
    <scope>NUCLEOTIDE SEQUENCE</scope>
    <source>
        <strain evidence="1">Expedition CK06-06</strain>
    </source>
</reference>
<comment type="caution">
    <text evidence="1">The sequence shown here is derived from an EMBL/GenBank/DDBJ whole genome shotgun (WGS) entry which is preliminary data.</text>
</comment>
<dbReference type="EMBL" id="BARV01020692">
    <property type="protein sequence ID" value="GAI30123.1"/>
    <property type="molecule type" value="Genomic_DNA"/>
</dbReference>
<evidence type="ECO:0000313" key="1">
    <source>
        <dbReference type="EMBL" id="GAI30123.1"/>
    </source>
</evidence>
<protein>
    <submittedName>
        <fullName evidence="1">Uncharacterized protein</fullName>
    </submittedName>
</protein>
<accession>X1MFS0</accession>
<dbReference type="AlphaFoldDB" id="X1MFS0"/>
<proteinExistence type="predicted"/>
<organism evidence="1">
    <name type="scientific">marine sediment metagenome</name>
    <dbReference type="NCBI Taxonomy" id="412755"/>
    <lineage>
        <taxon>unclassified sequences</taxon>
        <taxon>metagenomes</taxon>
        <taxon>ecological metagenomes</taxon>
    </lineage>
</organism>